<evidence type="ECO:0000313" key="3">
    <source>
        <dbReference type="Proteomes" id="UP000663823"/>
    </source>
</evidence>
<feature type="non-terminal residue" evidence="2">
    <location>
        <position position="1"/>
    </location>
</feature>
<dbReference type="EMBL" id="CAJOAX010019474">
    <property type="protein sequence ID" value="CAF4188622.1"/>
    <property type="molecule type" value="Genomic_DNA"/>
</dbReference>
<evidence type="ECO:0000259" key="1">
    <source>
        <dbReference type="PROSITE" id="PS51468"/>
    </source>
</evidence>
<feature type="domain" description="VIT" evidence="1">
    <location>
        <begin position="26"/>
        <end position="81"/>
    </location>
</feature>
<protein>
    <recommendedName>
        <fullName evidence="1">VIT domain-containing protein</fullName>
    </recommendedName>
</protein>
<name>A0A820APD6_9BILA</name>
<dbReference type="AlphaFoldDB" id="A0A820APD6"/>
<reference evidence="2" key="1">
    <citation type="submission" date="2021-02" db="EMBL/GenBank/DDBJ databases">
        <authorList>
            <person name="Nowell W R."/>
        </authorList>
    </citation>
    <scope>NUCLEOTIDE SEQUENCE</scope>
</reference>
<gene>
    <name evidence="2" type="ORF">OTI717_LOCUS38040</name>
</gene>
<proteinExistence type="predicted"/>
<accession>A0A820APD6</accession>
<dbReference type="Proteomes" id="UP000663823">
    <property type="component" value="Unassembled WGS sequence"/>
</dbReference>
<feature type="non-terminal residue" evidence="2">
    <location>
        <position position="81"/>
    </location>
</feature>
<dbReference type="InterPro" id="IPR013694">
    <property type="entry name" value="VIT"/>
</dbReference>
<sequence length="81" mass="9443">DEIDDLVWSDEPIHRSTRDDNIDLENIPTLRINVEEKTFVPLYNVAVEAWIHTFAADITLTQTFINLEDKPIEAIYVFPIE</sequence>
<dbReference type="PROSITE" id="PS51468">
    <property type="entry name" value="VIT"/>
    <property type="match status" value="1"/>
</dbReference>
<evidence type="ECO:0000313" key="2">
    <source>
        <dbReference type="EMBL" id="CAF4188622.1"/>
    </source>
</evidence>
<organism evidence="2 3">
    <name type="scientific">Rotaria sordida</name>
    <dbReference type="NCBI Taxonomy" id="392033"/>
    <lineage>
        <taxon>Eukaryota</taxon>
        <taxon>Metazoa</taxon>
        <taxon>Spiralia</taxon>
        <taxon>Gnathifera</taxon>
        <taxon>Rotifera</taxon>
        <taxon>Eurotatoria</taxon>
        <taxon>Bdelloidea</taxon>
        <taxon>Philodinida</taxon>
        <taxon>Philodinidae</taxon>
        <taxon>Rotaria</taxon>
    </lineage>
</organism>
<comment type="caution">
    <text evidence="2">The sequence shown here is derived from an EMBL/GenBank/DDBJ whole genome shotgun (WGS) entry which is preliminary data.</text>
</comment>
<dbReference type="Pfam" id="PF13757">
    <property type="entry name" value="VIT_2"/>
    <property type="match status" value="1"/>
</dbReference>